<gene>
    <name evidence="2" type="ORF">N0V93_005935</name>
</gene>
<feature type="compositionally biased region" description="Basic residues" evidence="1">
    <location>
        <begin position="1"/>
        <end position="12"/>
    </location>
</feature>
<dbReference type="AlphaFoldDB" id="A0A9W8YVJ6"/>
<evidence type="ECO:0000313" key="3">
    <source>
        <dbReference type="Proteomes" id="UP001140453"/>
    </source>
</evidence>
<evidence type="ECO:0000256" key="1">
    <source>
        <dbReference type="SAM" id="MobiDB-lite"/>
    </source>
</evidence>
<protein>
    <submittedName>
        <fullName evidence="2">Uncharacterized protein</fullName>
    </submittedName>
</protein>
<name>A0A9W8YVJ6_9PEZI</name>
<feature type="compositionally biased region" description="Basic and acidic residues" evidence="1">
    <location>
        <begin position="55"/>
        <end position="74"/>
    </location>
</feature>
<dbReference type="OrthoDB" id="5237703at2759"/>
<keyword evidence="3" id="KW-1185">Reference proteome</keyword>
<comment type="caution">
    <text evidence="2">The sequence shown here is derived from an EMBL/GenBank/DDBJ whole genome shotgun (WGS) entry which is preliminary data.</text>
</comment>
<feature type="region of interest" description="Disordered" evidence="1">
    <location>
        <begin position="1"/>
        <end position="91"/>
    </location>
</feature>
<dbReference type="EMBL" id="JAPEVB010000003">
    <property type="protein sequence ID" value="KAJ4392310.1"/>
    <property type="molecule type" value="Genomic_DNA"/>
</dbReference>
<evidence type="ECO:0000313" key="2">
    <source>
        <dbReference type="EMBL" id="KAJ4392310.1"/>
    </source>
</evidence>
<feature type="compositionally biased region" description="Polar residues" evidence="1">
    <location>
        <begin position="25"/>
        <end position="48"/>
    </location>
</feature>
<reference evidence="2" key="1">
    <citation type="submission" date="2022-10" db="EMBL/GenBank/DDBJ databases">
        <title>Tapping the CABI collections for fungal endophytes: first genome assemblies for Collariella, Neodidymelliopsis, Ascochyta clinopodiicola, Didymella pomorum, Didymosphaeria variabile, Neocosmospora piperis and Neocucurbitaria cava.</title>
        <authorList>
            <person name="Hill R."/>
        </authorList>
    </citation>
    <scope>NUCLEOTIDE SEQUENCE</scope>
    <source>
        <strain evidence="2">IMI 355082</strain>
    </source>
</reference>
<organism evidence="2 3">
    <name type="scientific">Gnomoniopsis smithogilvyi</name>
    <dbReference type="NCBI Taxonomy" id="1191159"/>
    <lineage>
        <taxon>Eukaryota</taxon>
        <taxon>Fungi</taxon>
        <taxon>Dikarya</taxon>
        <taxon>Ascomycota</taxon>
        <taxon>Pezizomycotina</taxon>
        <taxon>Sordariomycetes</taxon>
        <taxon>Sordariomycetidae</taxon>
        <taxon>Diaporthales</taxon>
        <taxon>Gnomoniaceae</taxon>
        <taxon>Gnomoniopsis</taxon>
    </lineage>
</organism>
<accession>A0A9W8YVJ6</accession>
<dbReference type="Proteomes" id="UP001140453">
    <property type="component" value="Unassembled WGS sequence"/>
</dbReference>
<sequence length="569" mass="64491">MSLPMKRPRKRGASTSICLPEKGSSWVTVPQSDTQTSNKTNDETTSQDIVFDNGSSEREPLCKDASIDSSEARESASPITAMPKSSHDTSPLLPARCEHVSKPTEKLEQVRLKARNKALLEKLVQDHGIDRMQYPVSTNDAFHLDGPSRGILRISPVLGPINLHSPISAKALCLAAIADFDKTQTVLMDAWSPCCRVRDCIPPIQNLWNDLSNFSFAVHLFTALTVTRPSALKSEAPSTPTGHPRNWLQPEVRARYMTWRTPAQKRIHHRLDIAYDEDWAVSVDGGDDDDVRERYPLSGKQLMKLAHVCFKASDMLWPLIKALRELFLWQKRMVRAKTDAHWTMFYKRRREVHRCMGKCVRITRCPLVSWLRVARGEVCAALGMDAEKVPGGEDEGDDVMARGALLEEKPVEDQRDEKEIDEVVLEQGAIPRQARVRIALFKARYHFICLLSPRWSFDKLEELATNITLIMEQMEEEEEDMGNAIVSSKLNAIRQRIMRRVEKMEKTHHRKISLVDPITRKMIRPIVPKRAISGIKAGWAKVLGRHFLDGLDELFGALARFLGEKKSVG</sequence>
<proteinExistence type="predicted"/>